<evidence type="ECO:0000313" key="10">
    <source>
        <dbReference type="Proteomes" id="UP000630353"/>
    </source>
</evidence>
<dbReference type="InterPro" id="IPR000727">
    <property type="entry name" value="T_SNARE_dom"/>
</dbReference>
<dbReference type="PANTHER" id="PTHR32089:SF112">
    <property type="entry name" value="LYSOZYME-LIKE PROTEIN-RELATED"/>
    <property type="match status" value="1"/>
</dbReference>
<feature type="domain" description="Methyl-accepting transducer" evidence="7">
    <location>
        <begin position="171"/>
        <end position="400"/>
    </location>
</feature>
<dbReference type="AlphaFoldDB" id="A0A918XVK0"/>
<dbReference type="EMBL" id="BMZS01000010">
    <property type="protein sequence ID" value="GHD57850.1"/>
    <property type="molecule type" value="Genomic_DNA"/>
</dbReference>
<evidence type="ECO:0000256" key="4">
    <source>
        <dbReference type="ARBA" id="ARBA00029447"/>
    </source>
</evidence>
<sequence length="431" mass="45895">MLVEFMAAAETRLGGILDLFYERILKIPELAAMFATKELVRHARDAQMAHWKRMFRDADSADYRASVERIGRTHNRLGLEPGWYIDGYAMVTTHLHALALEICTSRWKPAAARHKATVMIRAIDKLVFTDMKLVIGVYLAEQGEGYKRRLADISGQFDASVTEFADSVSDATDLLQRSADDLGRTAREAQSLAMEASESASDTSVNVQAISGATEELAASVGEIAGQVANASSETDGVVGLVSDAAGTVSTLTETADEISGVVRLIQDIAEQTNLLALNATIEAARAGEAGKGFAVVAGEVKSLAQQTARATEGITGQVGRIQQASSDTHKAISSIQGAIASLQGMSQAIAAAVEQQRATTEEITRNLSQASEGTSHVSTAASSVRQTSERTLTAADQVAGAASSLLDEMTTLKQRSQVFVEQIRTIDRCS</sequence>
<evidence type="ECO:0000313" key="9">
    <source>
        <dbReference type="EMBL" id="GHD57850.1"/>
    </source>
</evidence>
<dbReference type="Pfam" id="PF00015">
    <property type="entry name" value="MCPsignal"/>
    <property type="match status" value="1"/>
</dbReference>
<dbReference type="GO" id="GO:0020037">
    <property type="term" value="F:heme binding"/>
    <property type="evidence" value="ECO:0007669"/>
    <property type="project" value="InterPro"/>
</dbReference>
<dbReference type="PANTHER" id="PTHR32089">
    <property type="entry name" value="METHYL-ACCEPTING CHEMOTAXIS PROTEIN MCPB"/>
    <property type="match status" value="1"/>
</dbReference>
<accession>A0A918XVK0</accession>
<evidence type="ECO:0000256" key="1">
    <source>
        <dbReference type="ARBA" id="ARBA00004429"/>
    </source>
</evidence>
<dbReference type="Proteomes" id="UP000630353">
    <property type="component" value="Unassembled WGS sequence"/>
</dbReference>
<dbReference type="InterPro" id="IPR039379">
    <property type="entry name" value="Protoglobin_sensor_dom"/>
</dbReference>
<evidence type="ECO:0000259" key="8">
    <source>
        <dbReference type="PROSITE" id="PS50192"/>
    </source>
</evidence>
<dbReference type="GO" id="GO:0019825">
    <property type="term" value="F:oxygen binding"/>
    <property type="evidence" value="ECO:0007669"/>
    <property type="project" value="InterPro"/>
</dbReference>
<dbReference type="PROSITE" id="PS50192">
    <property type="entry name" value="T_SNARE"/>
    <property type="match status" value="1"/>
</dbReference>
<feature type="domain" description="T-SNARE coiled-coil homology" evidence="8">
    <location>
        <begin position="323"/>
        <end position="385"/>
    </location>
</feature>
<keyword evidence="3 5" id="KW-0807">Transducer</keyword>
<evidence type="ECO:0000256" key="5">
    <source>
        <dbReference type="PROSITE-ProRule" id="PRU00284"/>
    </source>
</evidence>
<dbReference type="InterPro" id="IPR004089">
    <property type="entry name" value="MCPsignal_dom"/>
</dbReference>
<keyword evidence="2" id="KW-0997">Cell inner membrane</keyword>
<proteinExistence type="inferred from homology"/>
<dbReference type="SMART" id="SM00283">
    <property type="entry name" value="MA"/>
    <property type="match status" value="1"/>
</dbReference>
<keyword evidence="2" id="KW-1003">Cell membrane</keyword>
<dbReference type="SUPFAM" id="SSF58104">
    <property type="entry name" value="Methyl-accepting chemotaxis protein (MCP) signaling domain"/>
    <property type="match status" value="1"/>
</dbReference>
<evidence type="ECO:0000259" key="7">
    <source>
        <dbReference type="PROSITE" id="PS50111"/>
    </source>
</evidence>
<comment type="caution">
    <text evidence="9">The sequence shown here is derived from an EMBL/GenBank/DDBJ whole genome shotgun (WGS) entry which is preliminary data.</text>
</comment>
<keyword evidence="2" id="KW-0472">Membrane</keyword>
<dbReference type="InterPro" id="IPR009050">
    <property type="entry name" value="Globin-like_sf"/>
</dbReference>
<protein>
    <recommendedName>
        <fullName evidence="11">Chemotaxis protein</fullName>
    </recommendedName>
</protein>
<evidence type="ECO:0000256" key="6">
    <source>
        <dbReference type="SAM" id="MobiDB-lite"/>
    </source>
</evidence>
<evidence type="ECO:0000256" key="3">
    <source>
        <dbReference type="ARBA" id="ARBA00023224"/>
    </source>
</evidence>
<dbReference type="CDD" id="cd01068">
    <property type="entry name" value="globin_sensor"/>
    <property type="match status" value="1"/>
</dbReference>
<feature type="region of interest" description="Disordered" evidence="6">
    <location>
        <begin position="367"/>
        <end position="390"/>
    </location>
</feature>
<reference evidence="9" key="1">
    <citation type="journal article" date="2014" name="Int. J. Syst. Evol. Microbiol.">
        <title>Complete genome sequence of Corynebacterium casei LMG S-19264T (=DSM 44701T), isolated from a smear-ripened cheese.</title>
        <authorList>
            <consortium name="US DOE Joint Genome Institute (JGI-PGF)"/>
            <person name="Walter F."/>
            <person name="Albersmeier A."/>
            <person name="Kalinowski J."/>
            <person name="Ruckert C."/>
        </authorList>
    </citation>
    <scope>NUCLEOTIDE SEQUENCE</scope>
    <source>
        <strain evidence="9">KCTC 42651</strain>
    </source>
</reference>
<evidence type="ECO:0008006" key="11">
    <source>
        <dbReference type="Google" id="ProtNLM"/>
    </source>
</evidence>
<comment type="similarity">
    <text evidence="4">Belongs to the methyl-accepting chemotaxis (MCP) protein family.</text>
</comment>
<dbReference type="Pfam" id="PF11563">
    <property type="entry name" value="Protoglobin"/>
    <property type="match status" value="1"/>
</dbReference>
<dbReference type="GO" id="GO:0005886">
    <property type="term" value="C:plasma membrane"/>
    <property type="evidence" value="ECO:0007669"/>
    <property type="project" value="UniProtKB-SubCell"/>
</dbReference>
<dbReference type="PROSITE" id="PS50111">
    <property type="entry name" value="CHEMOTAXIS_TRANSDUC_2"/>
    <property type="match status" value="1"/>
</dbReference>
<organism evidence="9 10">
    <name type="scientific">Thalassobaculum fulvum</name>
    <dbReference type="NCBI Taxonomy" id="1633335"/>
    <lineage>
        <taxon>Bacteria</taxon>
        <taxon>Pseudomonadati</taxon>
        <taxon>Pseudomonadota</taxon>
        <taxon>Alphaproteobacteria</taxon>
        <taxon>Rhodospirillales</taxon>
        <taxon>Thalassobaculaceae</taxon>
        <taxon>Thalassobaculum</taxon>
    </lineage>
</organism>
<dbReference type="Gene3D" id="1.10.287.950">
    <property type="entry name" value="Methyl-accepting chemotaxis protein"/>
    <property type="match status" value="1"/>
</dbReference>
<dbReference type="GO" id="GO:0007165">
    <property type="term" value="P:signal transduction"/>
    <property type="evidence" value="ECO:0007669"/>
    <property type="project" value="UniProtKB-KW"/>
</dbReference>
<name>A0A918XVK0_9PROT</name>
<gene>
    <name evidence="9" type="ORF">GCM10017083_39830</name>
</gene>
<comment type="subcellular location">
    <subcellularLocation>
        <location evidence="1">Cell inner membrane</location>
        <topology evidence="1">Multi-pass membrane protein</topology>
    </subcellularLocation>
</comment>
<dbReference type="SUPFAM" id="SSF46458">
    <property type="entry name" value="Globin-like"/>
    <property type="match status" value="1"/>
</dbReference>
<dbReference type="InterPro" id="IPR012292">
    <property type="entry name" value="Globin/Proto"/>
</dbReference>
<reference evidence="9" key="2">
    <citation type="submission" date="2020-09" db="EMBL/GenBank/DDBJ databases">
        <authorList>
            <person name="Sun Q."/>
            <person name="Kim S."/>
        </authorList>
    </citation>
    <scope>NUCLEOTIDE SEQUENCE</scope>
    <source>
        <strain evidence="9">KCTC 42651</strain>
    </source>
</reference>
<dbReference type="Gene3D" id="1.10.490.10">
    <property type="entry name" value="Globins"/>
    <property type="match status" value="1"/>
</dbReference>
<keyword evidence="10" id="KW-1185">Reference proteome</keyword>
<dbReference type="InterPro" id="IPR044398">
    <property type="entry name" value="Globin-sensor_dom"/>
</dbReference>
<evidence type="ECO:0000256" key="2">
    <source>
        <dbReference type="ARBA" id="ARBA00022519"/>
    </source>
</evidence>